<dbReference type="HOGENOM" id="CLU_2264225_0_0_1"/>
<name>B0DG16_LACBS</name>
<reference evidence="1 2" key="1">
    <citation type="journal article" date="2008" name="Nature">
        <title>The genome of Laccaria bicolor provides insights into mycorrhizal symbiosis.</title>
        <authorList>
            <person name="Martin F."/>
            <person name="Aerts A."/>
            <person name="Ahren D."/>
            <person name="Brun A."/>
            <person name="Danchin E.G.J."/>
            <person name="Duchaussoy F."/>
            <person name="Gibon J."/>
            <person name="Kohler A."/>
            <person name="Lindquist E."/>
            <person name="Pereda V."/>
            <person name="Salamov A."/>
            <person name="Shapiro H.J."/>
            <person name="Wuyts J."/>
            <person name="Blaudez D."/>
            <person name="Buee M."/>
            <person name="Brokstein P."/>
            <person name="Canbaeck B."/>
            <person name="Cohen D."/>
            <person name="Courty P.E."/>
            <person name="Coutinho P.M."/>
            <person name="Delaruelle C."/>
            <person name="Detter J.C."/>
            <person name="Deveau A."/>
            <person name="DiFazio S."/>
            <person name="Duplessis S."/>
            <person name="Fraissinet-Tachet L."/>
            <person name="Lucic E."/>
            <person name="Frey-Klett P."/>
            <person name="Fourrey C."/>
            <person name="Feussner I."/>
            <person name="Gay G."/>
            <person name="Grimwood J."/>
            <person name="Hoegger P.J."/>
            <person name="Jain P."/>
            <person name="Kilaru S."/>
            <person name="Labbe J."/>
            <person name="Lin Y.C."/>
            <person name="Legue V."/>
            <person name="Le Tacon F."/>
            <person name="Marmeisse R."/>
            <person name="Melayah D."/>
            <person name="Montanini B."/>
            <person name="Muratet M."/>
            <person name="Nehls U."/>
            <person name="Niculita-Hirzel H."/>
            <person name="Oudot-Le Secq M.P."/>
            <person name="Peter M."/>
            <person name="Quesneville H."/>
            <person name="Rajashekar B."/>
            <person name="Reich M."/>
            <person name="Rouhier N."/>
            <person name="Schmutz J."/>
            <person name="Yin T."/>
            <person name="Chalot M."/>
            <person name="Henrissat B."/>
            <person name="Kuees U."/>
            <person name="Lucas S."/>
            <person name="Van de Peer Y."/>
            <person name="Podila G.K."/>
            <person name="Polle A."/>
            <person name="Pukkila P.J."/>
            <person name="Richardson P.M."/>
            <person name="Rouze P."/>
            <person name="Sanders I.R."/>
            <person name="Stajich J.E."/>
            <person name="Tunlid A."/>
            <person name="Tuskan G."/>
            <person name="Grigoriev I.V."/>
        </authorList>
    </citation>
    <scope>NUCLEOTIDE SEQUENCE [LARGE SCALE GENOMIC DNA]</scope>
    <source>
        <strain evidence="2">S238N-H82 / ATCC MYA-4686</strain>
    </source>
</reference>
<proteinExistence type="predicted"/>
<gene>
    <name evidence="1" type="ORF">LACBIDRAFT_300105</name>
</gene>
<dbReference type="Proteomes" id="UP000001194">
    <property type="component" value="Unassembled WGS sequence"/>
</dbReference>
<dbReference type="KEGG" id="lbc:LACBIDRAFT_300105"/>
<keyword evidence="2" id="KW-1185">Reference proteome</keyword>
<dbReference type="InParanoid" id="B0DG16"/>
<accession>B0DG16</accession>
<dbReference type="GeneID" id="6078594"/>
<evidence type="ECO:0000313" key="2">
    <source>
        <dbReference type="Proteomes" id="UP000001194"/>
    </source>
</evidence>
<sequence>MPRGLAESLSKEGEHRLCRMLRGMAVPEDEFKTQWLLYANVSALQDFPALAPRRQGRPPPLLPLSASRKRILFAPPSIDVPLRCDASSWSTSSWPLMRNHRQI</sequence>
<evidence type="ECO:0000313" key="1">
    <source>
        <dbReference type="EMBL" id="EDR06436.1"/>
    </source>
</evidence>
<dbReference type="EMBL" id="DS547108">
    <property type="protein sequence ID" value="EDR06436.1"/>
    <property type="molecule type" value="Genomic_DNA"/>
</dbReference>
<protein>
    <submittedName>
        <fullName evidence="1">Predicted protein</fullName>
    </submittedName>
</protein>
<dbReference type="RefSeq" id="XP_001882808.1">
    <property type="nucleotide sequence ID" value="XM_001882773.1"/>
</dbReference>
<dbReference type="AlphaFoldDB" id="B0DG16"/>
<organism evidence="2">
    <name type="scientific">Laccaria bicolor (strain S238N-H82 / ATCC MYA-4686)</name>
    <name type="common">Bicoloured deceiver</name>
    <name type="synonym">Laccaria laccata var. bicolor</name>
    <dbReference type="NCBI Taxonomy" id="486041"/>
    <lineage>
        <taxon>Eukaryota</taxon>
        <taxon>Fungi</taxon>
        <taxon>Dikarya</taxon>
        <taxon>Basidiomycota</taxon>
        <taxon>Agaricomycotina</taxon>
        <taxon>Agaricomycetes</taxon>
        <taxon>Agaricomycetidae</taxon>
        <taxon>Agaricales</taxon>
        <taxon>Agaricineae</taxon>
        <taxon>Hydnangiaceae</taxon>
        <taxon>Laccaria</taxon>
    </lineage>
</organism>